<comment type="caution">
    <text evidence="2">The sequence shown here is derived from an EMBL/GenBank/DDBJ whole genome shotgun (WGS) entry which is preliminary data.</text>
</comment>
<protein>
    <recommendedName>
        <fullName evidence="1">Formyl transferase N-terminal domain-containing protein</fullName>
    </recommendedName>
</protein>
<feature type="domain" description="Formyl transferase N-terminal" evidence="1">
    <location>
        <begin position="67"/>
        <end position="171"/>
    </location>
</feature>
<name>A0A6N6M252_9FLAO</name>
<accession>A0A6N6M252</accession>
<keyword evidence="3" id="KW-1185">Reference proteome</keyword>
<evidence type="ECO:0000259" key="1">
    <source>
        <dbReference type="Pfam" id="PF00551"/>
    </source>
</evidence>
<dbReference type="OrthoDB" id="9802815at2"/>
<dbReference type="PANTHER" id="PTHR11138">
    <property type="entry name" value="METHIONYL-TRNA FORMYLTRANSFERASE"/>
    <property type="match status" value="1"/>
</dbReference>
<dbReference type="GO" id="GO:0004479">
    <property type="term" value="F:methionyl-tRNA formyltransferase activity"/>
    <property type="evidence" value="ECO:0007669"/>
    <property type="project" value="TreeGrafter"/>
</dbReference>
<organism evidence="2 3">
    <name type="scientific">Salibacter halophilus</name>
    <dbReference type="NCBI Taxonomy" id="1803916"/>
    <lineage>
        <taxon>Bacteria</taxon>
        <taxon>Pseudomonadati</taxon>
        <taxon>Bacteroidota</taxon>
        <taxon>Flavobacteriia</taxon>
        <taxon>Flavobacteriales</taxon>
        <taxon>Salibacteraceae</taxon>
        <taxon>Salibacter</taxon>
    </lineage>
</organism>
<dbReference type="InterPro" id="IPR002376">
    <property type="entry name" value="Formyl_transf_N"/>
</dbReference>
<dbReference type="EMBL" id="WACR01000011">
    <property type="protein sequence ID" value="KAB1062729.1"/>
    <property type="molecule type" value="Genomic_DNA"/>
</dbReference>
<sequence>MRKIAFLGSKAIGAFCLSELINRQDELKAEVIAVLTKANKLDSGETVSSLAKENEIPVLTSLNDLKEIDDLDIILSVQHHEILRSEHIELASQIAVNLHMAPLPEYRGCNQFTFAILDEAKTFGTTLHRLEPGIDSGSILFEKRFPIPEKCTVKELYENTVETSKKLFSEKIEDLIKGNYSPVSQSDLEEERGSSYHYRHEIDEVKKIDLNWPKEKIEKHIRATHLPPFPPPYAIKNGQKVELTLDKLDKIK</sequence>
<dbReference type="SUPFAM" id="SSF53328">
    <property type="entry name" value="Formyltransferase"/>
    <property type="match status" value="1"/>
</dbReference>
<dbReference type="AlphaFoldDB" id="A0A6N6M252"/>
<dbReference type="Pfam" id="PF00551">
    <property type="entry name" value="Formyl_trans_N"/>
    <property type="match status" value="1"/>
</dbReference>
<evidence type="ECO:0000313" key="2">
    <source>
        <dbReference type="EMBL" id="KAB1062729.1"/>
    </source>
</evidence>
<proteinExistence type="predicted"/>
<reference evidence="2 3" key="1">
    <citation type="submission" date="2019-09" db="EMBL/GenBank/DDBJ databases">
        <title>Genomes of Cryomorphaceae.</title>
        <authorList>
            <person name="Bowman J.P."/>
        </authorList>
    </citation>
    <scope>NUCLEOTIDE SEQUENCE [LARGE SCALE GENOMIC DNA]</scope>
    <source>
        <strain evidence="2 3">KCTC 52047</strain>
    </source>
</reference>
<gene>
    <name evidence="2" type="ORF">F3059_12090</name>
</gene>
<dbReference type="PANTHER" id="PTHR11138:SF5">
    <property type="entry name" value="METHIONYL-TRNA FORMYLTRANSFERASE, MITOCHONDRIAL"/>
    <property type="match status" value="1"/>
</dbReference>
<evidence type="ECO:0000313" key="3">
    <source>
        <dbReference type="Proteomes" id="UP000435357"/>
    </source>
</evidence>
<dbReference type="GO" id="GO:0005829">
    <property type="term" value="C:cytosol"/>
    <property type="evidence" value="ECO:0007669"/>
    <property type="project" value="TreeGrafter"/>
</dbReference>
<dbReference type="InterPro" id="IPR036477">
    <property type="entry name" value="Formyl_transf_N_sf"/>
</dbReference>
<dbReference type="Gene3D" id="3.40.50.12230">
    <property type="match status" value="1"/>
</dbReference>
<dbReference type="Proteomes" id="UP000435357">
    <property type="component" value="Unassembled WGS sequence"/>
</dbReference>